<dbReference type="PANTHER" id="PTHR30346">
    <property type="entry name" value="TRANSCRIPTIONAL DUAL REGULATOR HCAR-RELATED"/>
    <property type="match status" value="1"/>
</dbReference>
<dbReference type="RefSeq" id="WP_253674710.1">
    <property type="nucleotide sequence ID" value="NZ_JAMTCP010000074.1"/>
</dbReference>
<dbReference type="InterPro" id="IPR000847">
    <property type="entry name" value="LysR_HTH_N"/>
</dbReference>
<dbReference type="Proteomes" id="UP001205311">
    <property type="component" value="Unassembled WGS sequence"/>
</dbReference>
<dbReference type="InterPro" id="IPR036388">
    <property type="entry name" value="WH-like_DNA-bd_sf"/>
</dbReference>
<gene>
    <name evidence="6" type="ORF">LX15_006253</name>
</gene>
<dbReference type="Gene3D" id="3.40.190.290">
    <property type="match status" value="1"/>
</dbReference>
<dbReference type="Gene3D" id="1.10.10.10">
    <property type="entry name" value="Winged helix-like DNA-binding domain superfamily/Winged helix DNA-binding domain"/>
    <property type="match status" value="1"/>
</dbReference>
<evidence type="ECO:0000313" key="7">
    <source>
        <dbReference type="Proteomes" id="UP001205311"/>
    </source>
</evidence>
<accession>A0ABT1I3Z3</accession>
<evidence type="ECO:0000256" key="3">
    <source>
        <dbReference type="ARBA" id="ARBA00023125"/>
    </source>
</evidence>
<evidence type="ECO:0000256" key="1">
    <source>
        <dbReference type="ARBA" id="ARBA00009437"/>
    </source>
</evidence>
<proteinExistence type="inferred from homology"/>
<dbReference type="GO" id="GO:0003677">
    <property type="term" value="F:DNA binding"/>
    <property type="evidence" value="ECO:0007669"/>
    <property type="project" value="UniProtKB-KW"/>
</dbReference>
<evidence type="ECO:0000256" key="4">
    <source>
        <dbReference type="ARBA" id="ARBA00023163"/>
    </source>
</evidence>
<reference evidence="6 7" key="1">
    <citation type="submission" date="2022-06" db="EMBL/GenBank/DDBJ databases">
        <title>Genomic Encyclopedia of Archaeal and Bacterial Type Strains, Phase II (KMG-II): from individual species to whole genera.</title>
        <authorList>
            <person name="Goeker M."/>
        </authorList>
    </citation>
    <scope>NUCLEOTIDE SEQUENCE [LARGE SCALE GENOMIC DNA]</scope>
    <source>
        <strain evidence="6 7">DSM 40477</strain>
    </source>
</reference>
<dbReference type="PROSITE" id="PS50931">
    <property type="entry name" value="HTH_LYSR"/>
    <property type="match status" value="1"/>
</dbReference>
<dbReference type="SUPFAM" id="SSF53850">
    <property type="entry name" value="Periplasmic binding protein-like II"/>
    <property type="match status" value="1"/>
</dbReference>
<keyword evidence="2" id="KW-0805">Transcription regulation</keyword>
<comment type="similarity">
    <text evidence="1">Belongs to the LysR transcriptional regulatory family.</text>
</comment>
<dbReference type="Pfam" id="PF03466">
    <property type="entry name" value="LysR_substrate"/>
    <property type="match status" value="1"/>
</dbReference>
<evidence type="ECO:0000256" key="2">
    <source>
        <dbReference type="ARBA" id="ARBA00023015"/>
    </source>
</evidence>
<feature type="domain" description="HTH lysR-type" evidence="5">
    <location>
        <begin position="1"/>
        <end position="58"/>
    </location>
</feature>
<sequence length="308" mass="33787">MDLDAVRTFVAVADEGRFHEAAAELGITQQAVSKRIAALETQLGVRLFTRTARGALLTIDGQAFLPHARAVLDAVRRAADSVHPGRRALRVHVLGRRIAPTGLLQDFHRRHPDIDLDVVTLPNAEAATAAVHAGTIDAAFHTQRVPASELPGPVATMRVYDEPLELLVGPAHDLAAARTVTPAQLAGRRIWMPGNTTGSEWAGYYEELAADLGLVIDIAGPHFGVEHLVDMVSDSASLATLVGARTRLVWTAHQDLRRIPLRHPTPIYPHSLIWRTDNTHPALATLREYLGRQWEDRPRTDIWSPSWA</sequence>
<keyword evidence="7" id="KW-1185">Reference proteome</keyword>
<name>A0ABT1I3Z3_STRSD</name>
<dbReference type="PRINTS" id="PR00039">
    <property type="entry name" value="HTHLYSR"/>
</dbReference>
<evidence type="ECO:0000259" key="5">
    <source>
        <dbReference type="PROSITE" id="PS50931"/>
    </source>
</evidence>
<comment type="caution">
    <text evidence="6">The sequence shown here is derived from an EMBL/GenBank/DDBJ whole genome shotgun (WGS) entry which is preliminary data.</text>
</comment>
<dbReference type="PANTHER" id="PTHR30346:SF0">
    <property type="entry name" value="HCA OPERON TRANSCRIPTIONAL ACTIVATOR HCAR"/>
    <property type="match status" value="1"/>
</dbReference>
<evidence type="ECO:0000313" key="6">
    <source>
        <dbReference type="EMBL" id="MCP2262513.1"/>
    </source>
</evidence>
<dbReference type="Pfam" id="PF00126">
    <property type="entry name" value="HTH_1"/>
    <property type="match status" value="1"/>
</dbReference>
<dbReference type="EMBL" id="JAMTCP010000074">
    <property type="protein sequence ID" value="MCP2262513.1"/>
    <property type="molecule type" value="Genomic_DNA"/>
</dbReference>
<dbReference type="InterPro" id="IPR005119">
    <property type="entry name" value="LysR_subst-bd"/>
</dbReference>
<dbReference type="SUPFAM" id="SSF46785">
    <property type="entry name" value="Winged helix' DNA-binding domain"/>
    <property type="match status" value="1"/>
</dbReference>
<keyword evidence="3 6" id="KW-0238">DNA-binding</keyword>
<organism evidence="6 7">
    <name type="scientific">Streptoalloteichus tenebrarius (strain ATCC 17920 / DSM 40477 / JCM 4838 / CBS 697.72 / NBRC 16177 / NCIMB 11028 / NRRL B-12390 / A12253. 1 / ISP 5477)</name>
    <name type="common">Streptomyces tenebrarius</name>
    <dbReference type="NCBI Taxonomy" id="1933"/>
    <lineage>
        <taxon>Bacteria</taxon>
        <taxon>Bacillati</taxon>
        <taxon>Actinomycetota</taxon>
        <taxon>Actinomycetes</taxon>
        <taxon>Pseudonocardiales</taxon>
        <taxon>Pseudonocardiaceae</taxon>
        <taxon>Streptoalloteichus</taxon>
    </lineage>
</organism>
<keyword evidence="4" id="KW-0804">Transcription</keyword>
<dbReference type="InterPro" id="IPR036390">
    <property type="entry name" value="WH_DNA-bd_sf"/>
</dbReference>
<protein>
    <submittedName>
        <fullName evidence="6">DNA-binding transcriptional regulator, LysR family</fullName>
    </submittedName>
</protein>